<evidence type="ECO:0000256" key="2">
    <source>
        <dbReference type="ARBA" id="ARBA00022525"/>
    </source>
</evidence>
<feature type="region of interest" description="Disordered" evidence="8">
    <location>
        <begin position="549"/>
        <end position="643"/>
    </location>
</feature>
<dbReference type="Ensembl" id="ENSLBET00000008747.1">
    <property type="protein sequence ID" value="ENSLBEP00000008325.1"/>
    <property type="gene ID" value="ENSLBEG00000006440.1"/>
</dbReference>
<evidence type="ECO:0000256" key="4">
    <source>
        <dbReference type="ARBA" id="ARBA00022729"/>
    </source>
</evidence>
<dbReference type="PROSITE" id="PS51041">
    <property type="entry name" value="EMI"/>
    <property type="match status" value="1"/>
</dbReference>
<evidence type="ECO:0000256" key="6">
    <source>
        <dbReference type="ARBA" id="ARBA00023157"/>
    </source>
</evidence>
<evidence type="ECO:0000259" key="9">
    <source>
        <dbReference type="PROSITE" id="PS50871"/>
    </source>
</evidence>
<dbReference type="Pfam" id="PF07546">
    <property type="entry name" value="EMI"/>
    <property type="match status" value="1"/>
</dbReference>
<comment type="subcellular location">
    <subcellularLocation>
        <location evidence="1">Secreted</location>
        <location evidence="1">Extracellular space</location>
        <location evidence="1">Extracellular matrix</location>
    </subcellularLocation>
</comment>
<dbReference type="InterPro" id="IPR001073">
    <property type="entry name" value="C1q_dom"/>
</dbReference>
<dbReference type="SMART" id="SM00110">
    <property type="entry name" value="C1Q"/>
    <property type="match status" value="1"/>
</dbReference>
<evidence type="ECO:0000313" key="11">
    <source>
        <dbReference type="Ensembl" id="ENSLBEP00000008325.1"/>
    </source>
</evidence>
<dbReference type="AlphaFoldDB" id="A0A3Q3LHV9"/>
<dbReference type="PRINTS" id="PR00007">
    <property type="entry name" value="COMPLEMNTC1Q"/>
</dbReference>
<dbReference type="InParanoid" id="A0A3Q3LHV9"/>
<protein>
    <submittedName>
        <fullName evidence="11">Elastin microfibril interfacer 1b</fullName>
    </submittedName>
</protein>
<dbReference type="PANTHER" id="PTHR15427:SF1">
    <property type="entry name" value="EMILIN-1"/>
    <property type="match status" value="1"/>
</dbReference>
<feature type="domain" description="C1q" evidence="9">
    <location>
        <begin position="1074"/>
        <end position="1219"/>
    </location>
</feature>
<organism evidence="11 12">
    <name type="scientific">Labrus bergylta</name>
    <name type="common">ballan wrasse</name>
    <dbReference type="NCBI Taxonomy" id="56723"/>
    <lineage>
        <taxon>Eukaryota</taxon>
        <taxon>Metazoa</taxon>
        <taxon>Chordata</taxon>
        <taxon>Craniata</taxon>
        <taxon>Vertebrata</taxon>
        <taxon>Euteleostomi</taxon>
        <taxon>Actinopterygii</taxon>
        <taxon>Neopterygii</taxon>
        <taxon>Teleostei</taxon>
        <taxon>Neoteleostei</taxon>
        <taxon>Acanthomorphata</taxon>
        <taxon>Eupercaria</taxon>
        <taxon>Labriformes</taxon>
        <taxon>Labridae</taxon>
        <taxon>Labrus</taxon>
    </lineage>
</organism>
<dbReference type="STRING" id="56723.ENSLBEP00000008325"/>
<feature type="coiled-coil region" evidence="7">
    <location>
        <begin position="329"/>
        <end position="356"/>
    </location>
</feature>
<evidence type="ECO:0000256" key="1">
    <source>
        <dbReference type="ARBA" id="ARBA00004498"/>
    </source>
</evidence>
<proteinExistence type="predicted"/>
<evidence type="ECO:0000256" key="5">
    <source>
        <dbReference type="ARBA" id="ARBA00023054"/>
    </source>
</evidence>
<reference evidence="11" key="1">
    <citation type="submission" date="2025-08" db="UniProtKB">
        <authorList>
            <consortium name="Ensembl"/>
        </authorList>
    </citation>
    <scope>IDENTIFICATION</scope>
</reference>
<evidence type="ECO:0000256" key="7">
    <source>
        <dbReference type="SAM" id="Coils"/>
    </source>
</evidence>
<keyword evidence="6" id="KW-1015">Disulfide bond</keyword>
<feature type="region of interest" description="Disordered" evidence="8">
    <location>
        <begin position="1019"/>
        <end position="1068"/>
    </location>
</feature>
<feature type="coiled-coil region" evidence="7">
    <location>
        <begin position="451"/>
        <end position="489"/>
    </location>
</feature>
<dbReference type="FunFam" id="2.60.120.40:FF:000010">
    <property type="entry name" value="EMILIN-1 protein"/>
    <property type="match status" value="1"/>
</dbReference>
<feature type="coiled-coil region" evidence="7">
    <location>
        <begin position="197"/>
        <end position="224"/>
    </location>
</feature>
<dbReference type="Pfam" id="PF00386">
    <property type="entry name" value="C1q"/>
    <property type="match status" value="1"/>
</dbReference>
<keyword evidence="4" id="KW-0732">Signal</keyword>
<dbReference type="Gene3D" id="2.60.120.40">
    <property type="match status" value="1"/>
</dbReference>
<evidence type="ECO:0000313" key="12">
    <source>
        <dbReference type="Proteomes" id="UP000261660"/>
    </source>
</evidence>
<dbReference type="InterPro" id="IPR008983">
    <property type="entry name" value="Tumour_necrosis_fac-like_dom"/>
</dbReference>
<feature type="region of interest" description="Disordered" evidence="8">
    <location>
        <begin position="779"/>
        <end position="810"/>
    </location>
</feature>
<dbReference type="InterPro" id="IPR011489">
    <property type="entry name" value="EMI_domain"/>
</dbReference>
<keyword evidence="3" id="KW-0272">Extracellular matrix</keyword>
<dbReference type="GeneTree" id="ENSGT01030000234633"/>
<evidence type="ECO:0000256" key="8">
    <source>
        <dbReference type="SAM" id="MobiDB-lite"/>
    </source>
</evidence>
<feature type="region of interest" description="Disordered" evidence="8">
    <location>
        <begin position="28"/>
        <end position="132"/>
    </location>
</feature>
<feature type="compositionally biased region" description="Gly residues" evidence="8">
    <location>
        <begin position="169"/>
        <end position="188"/>
    </location>
</feature>
<dbReference type="PROSITE" id="PS50871">
    <property type="entry name" value="C1Q"/>
    <property type="match status" value="1"/>
</dbReference>
<feature type="compositionally biased region" description="Gly residues" evidence="8">
    <location>
        <begin position="789"/>
        <end position="804"/>
    </location>
</feature>
<dbReference type="InterPro" id="IPR050392">
    <property type="entry name" value="Collagen/C1q_domain"/>
</dbReference>
<feature type="compositionally biased region" description="Low complexity" evidence="8">
    <location>
        <begin position="1036"/>
        <end position="1063"/>
    </location>
</feature>
<keyword evidence="2" id="KW-0964">Secreted</keyword>
<feature type="coiled-coil region" evidence="7">
    <location>
        <begin position="710"/>
        <end position="737"/>
    </location>
</feature>
<feature type="compositionally biased region" description="Gly residues" evidence="8">
    <location>
        <begin position="551"/>
        <end position="636"/>
    </location>
</feature>
<keyword evidence="5 7" id="KW-0175">Coiled coil</keyword>
<accession>A0A3Q3LHV9</accession>
<feature type="compositionally biased region" description="Gly residues" evidence="8">
    <location>
        <begin position="375"/>
        <end position="445"/>
    </location>
</feature>
<sequence length="1219" mass="126219">MKPRYKVAYKMVTDMEWKCCHGYSGEDCNDSPVGGAGTQISTTRPQPRPGQGGAGGQGGGGGGQGGAGGGQGGGHGRGGYGGGGQGGGGQGGGGQGGGGYGGGGGGGGGQGGGAYGSGSSGSGHSGRAENERVRQLEEKITHLTKNLHDLQTTMTTMNENFQREVNKPGRGGGGGGSGGEVGGAGSSGGRNPADAAQPEIKETINSIQNKLDQLDNRTQAHDKTLVSINNHLVNGKGNDLDGGASGGGLSGGKLNSLKEEILRELETRVSLSCSSCQAGVEDLRRQQQVDRESIRALQKQLNAMDVRYRQGQDGLRREVLRSQGCCDTVDDLQRRVTDAERKISSASENFDLLNNRLDKELGGAGGSRDNEDRGIGGGGFVGGGGVGGGGQDSFGGGLGGGGGVGGGGQDPFGGGFGGGGGVGGGGQDPFGGGFGGGGGVGGGGRDPLVTKDGLDNRLKELERRINNTVQETERSCSSLENDLKDYFHRELGDLRTVFLERFDDQAYRIADVELDVGMVKDRVSDHDKTLSKLENNTIVLSRRLEECRCGGSEGGGGRGSGGRGDGGGWGAGGEGGQTGGGGGGGDRGAGGEGGQGGTTGGGRGDGGAGGGGGGGSQGGRGGTTGGGSSGGLSGMGGERENTTNKSFEWRVIANEDQIRHFSTRLKDLSVSGDSLLDKVVDLSHDVRKIKALTGDHGEHFNRIVTEVEMLGHDSELCQKVEDELRKLKNQSQDALGRMQSHINRIHFRLDSGREGCSQVCSHLEDEVRLLRDDVRRCTGQCKSGPDTPTGGGTGSTGGTGGRGPGLDAEKPLDGHSVIGGSINNNQLKTLQGELSEVILTFSSINDTLKGLEHTVQKHGSVITDLGNTKDKIISELDKIQEEVTDHIEDSRERLDGMDRDVRRFESTLLVEMGDCKRSGDGLEKRLSKLEGVCGRLDSVSDSILKIKEGLNRHVSSLWTCVSGLNDTVIHHGGIMDIVQKNQDDVYTRMKTLNSSVNQVIKDLQSFSEHDLTGTTLLNRGLPGPPGPQGERGFNGLPGPRGAIGPPGPLGRSGESGLRGLPGPKGETGLPGADAHIPRLSFSAALTVPMERSGTIVFDKIFVNEGDFYDPRTGIFTAPVDGHYFFSAILTGHRNEKIEAVLSKSNYGMARVDSGGYQPEGLENNPVAEAKTTPGSLAVFNIILPLQTRDTVCIDLVMGKLAHSVEPLTIFNGMLLYEDM</sequence>
<feature type="region of interest" description="Disordered" evidence="8">
    <location>
        <begin position="362"/>
        <end position="446"/>
    </location>
</feature>
<feature type="region of interest" description="Disordered" evidence="8">
    <location>
        <begin position="163"/>
        <end position="195"/>
    </location>
</feature>
<feature type="compositionally biased region" description="Gly residues" evidence="8">
    <location>
        <begin position="50"/>
        <end position="124"/>
    </location>
</feature>
<evidence type="ECO:0000256" key="3">
    <source>
        <dbReference type="ARBA" id="ARBA00022530"/>
    </source>
</evidence>
<dbReference type="SUPFAM" id="SSF49842">
    <property type="entry name" value="TNF-like"/>
    <property type="match status" value="1"/>
</dbReference>
<evidence type="ECO:0000259" key="10">
    <source>
        <dbReference type="PROSITE" id="PS51041"/>
    </source>
</evidence>
<feature type="domain" description="EMI" evidence="10">
    <location>
        <begin position="1"/>
        <end position="30"/>
    </location>
</feature>
<reference evidence="11" key="2">
    <citation type="submission" date="2025-09" db="UniProtKB">
        <authorList>
            <consortium name="Ensembl"/>
        </authorList>
    </citation>
    <scope>IDENTIFICATION</scope>
</reference>
<keyword evidence="12" id="KW-1185">Reference proteome</keyword>
<name>A0A3Q3LHV9_9LABR</name>
<feature type="coiled-coil region" evidence="7">
    <location>
        <begin position="862"/>
        <end position="907"/>
    </location>
</feature>
<dbReference type="Proteomes" id="UP000261660">
    <property type="component" value="Unplaced"/>
</dbReference>
<dbReference type="PANTHER" id="PTHR15427">
    <property type="entry name" value="EMILIN ELASTIN MICROFIBRIL INTERFACE-LOCATED PROTEIN ELASTIN MICROFIBRIL INTERFACER"/>
    <property type="match status" value="1"/>
</dbReference>